<comment type="subcellular location">
    <subcellularLocation>
        <location evidence="1">Endomembrane system</location>
        <topology evidence="1">Multi-pass membrane protein</topology>
    </subcellularLocation>
</comment>
<evidence type="ECO:0000256" key="5">
    <source>
        <dbReference type="SAM" id="Phobius"/>
    </source>
</evidence>
<evidence type="ECO:0000256" key="1">
    <source>
        <dbReference type="ARBA" id="ARBA00004127"/>
    </source>
</evidence>
<name>A0A7W3R776_9ACTN</name>
<protein>
    <submittedName>
        <fullName evidence="7">Uncharacterized membrane protein YidH (DUF202 family)</fullName>
    </submittedName>
</protein>
<dbReference type="Pfam" id="PF02656">
    <property type="entry name" value="DUF202"/>
    <property type="match status" value="1"/>
</dbReference>
<evidence type="ECO:0000256" key="3">
    <source>
        <dbReference type="ARBA" id="ARBA00022989"/>
    </source>
</evidence>
<evidence type="ECO:0000256" key="4">
    <source>
        <dbReference type="ARBA" id="ARBA00023136"/>
    </source>
</evidence>
<evidence type="ECO:0000259" key="6">
    <source>
        <dbReference type="Pfam" id="PF02656"/>
    </source>
</evidence>
<dbReference type="InterPro" id="IPR003807">
    <property type="entry name" value="DUF202"/>
</dbReference>
<dbReference type="AlphaFoldDB" id="A0A7W3R776"/>
<keyword evidence="4 5" id="KW-0472">Membrane</keyword>
<evidence type="ECO:0000313" key="7">
    <source>
        <dbReference type="EMBL" id="MBA9002326.1"/>
    </source>
</evidence>
<keyword evidence="2 5" id="KW-0812">Transmembrane</keyword>
<evidence type="ECO:0000313" key="8">
    <source>
        <dbReference type="Proteomes" id="UP000539313"/>
    </source>
</evidence>
<accession>A0A7W3R776</accession>
<sequence length="107" mass="11072">MTPRIADPGAQLERTALAWQRTSLLIAVNGALLTRAVPGLGPAAVAIGITTMAIAALIWLAAARGYRRGRGRTAAGVLTVHARATRALTAVICVIAILDLTAVLLHD</sequence>
<proteinExistence type="predicted"/>
<feature type="transmembrane region" description="Helical" evidence="5">
    <location>
        <begin position="43"/>
        <end position="63"/>
    </location>
</feature>
<keyword evidence="3 5" id="KW-1133">Transmembrane helix</keyword>
<dbReference type="Proteomes" id="UP000539313">
    <property type="component" value="Unassembled WGS sequence"/>
</dbReference>
<feature type="domain" description="DUF202" evidence="6">
    <location>
        <begin position="7"/>
        <end position="68"/>
    </location>
</feature>
<dbReference type="GO" id="GO:0012505">
    <property type="term" value="C:endomembrane system"/>
    <property type="evidence" value="ECO:0007669"/>
    <property type="project" value="UniProtKB-SubCell"/>
</dbReference>
<feature type="transmembrane region" description="Helical" evidence="5">
    <location>
        <begin position="84"/>
        <end position="105"/>
    </location>
</feature>
<evidence type="ECO:0000256" key="2">
    <source>
        <dbReference type="ARBA" id="ARBA00022692"/>
    </source>
</evidence>
<organism evidence="7 8">
    <name type="scientific">Thermomonospora cellulosilytica</name>
    <dbReference type="NCBI Taxonomy" id="1411118"/>
    <lineage>
        <taxon>Bacteria</taxon>
        <taxon>Bacillati</taxon>
        <taxon>Actinomycetota</taxon>
        <taxon>Actinomycetes</taxon>
        <taxon>Streptosporangiales</taxon>
        <taxon>Thermomonosporaceae</taxon>
        <taxon>Thermomonospora</taxon>
    </lineage>
</organism>
<comment type="caution">
    <text evidence="7">The sequence shown here is derived from an EMBL/GenBank/DDBJ whole genome shotgun (WGS) entry which is preliminary data.</text>
</comment>
<reference evidence="7 8" key="1">
    <citation type="submission" date="2020-08" db="EMBL/GenBank/DDBJ databases">
        <title>Sequencing the genomes of 1000 actinobacteria strains.</title>
        <authorList>
            <person name="Klenk H.-P."/>
        </authorList>
    </citation>
    <scope>NUCLEOTIDE SEQUENCE [LARGE SCALE GENOMIC DNA]</scope>
    <source>
        <strain evidence="7 8">DSM 45823</strain>
    </source>
</reference>
<keyword evidence="8" id="KW-1185">Reference proteome</keyword>
<dbReference type="RefSeq" id="WP_119726451.1">
    <property type="nucleotide sequence ID" value="NZ_JACJII010000001.1"/>
</dbReference>
<dbReference type="EMBL" id="JACJII010000001">
    <property type="protein sequence ID" value="MBA9002326.1"/>
    <property type="molecule type" value="Genomic_DNA"/>
</dbReference>
<gene>
    <name evidence="7" type="ORF">HNR21_001208</name>
</gene>